<evidence type="ECO:0000313" key="1">
    <source>
        <dbReference type="EMBL" id="BAZ00307.1"/>
    </source>
</evidence>
<name>A0A1Z4N3K7_9CYAN</name>
<accession>A0A1Z4N3K7</accession>
<proteinExistence type="predicted"/>
<gene>
    <name evidence="1" type="ORF">NIES37_42960</name>
</gene>
<sequence>MVQSSKYWEFVKLDSTSKRRVEIIVAAQTYFQKEFAGKGEVSDAAIARYLWQQMQQYKAGATEEANLAEICLRCYISQQIYRVCLDLTMKFGNRHGFSSEDLLPFVLDDQVIEATSDKPRVRKSTYESLATKLLKTFDPVKGSLNAWVSRYVKQNAEIKRFLLQHGVFLISDWALLNDTNPKELQRILADMYHLTPMEIEQVCQLLISYHAVYREDRLQQKLAGVNLPCQIPTAEQLTRMINDLQTRTNRKLSQEAMLNQLQAMASKLRQYRIAAQGGYIASVAYDQPEIQPIVERSLLTEEGDDKADFMNLYQEEFLTSLDTAISHVVEVALGKLQSKRNTSQEIKRLFMTGLHLFHCQGQPMSQIAPQLGMKKQYEVTRLLKLNELRADIRQSMLLILRDRVFQIAKDFTNVERLQRLDQQLELILDEQISGVMQEAESEVKNPVRNQPLSGLLARRLCHYLDNRAEVK</sequence>
<protein>
    <submittedName>
        <fullName evidence="1">Uncharacterized protein</fullName>
    </submittedName>
</protein>
<keyword evidence="2" id="KW-1185">Reference proteome</keyword>
<dbReference type="AlphaFoldDB" id="A0A1Z4N3K7"/>
<reference evidence="1 2" key="1">
    <citation type="submission" date="2017-06" db="EMBL/GenBank/DDBJ databases">
        <title>Genome sequencing of cyanobaciteial culture collection at National Institute for Environmental Studies (NIES).</title>
        <authorList>
            <person name="Hirose Y."/>
            <person name="Shimura Y."/>
            <person name="Fujisawa T."/>
            <person name="Nakamura Y."/>
            <person name="Kawachi M."/>
        </authorList>
    </citation>
    <scope>NUCLEOTIDE SEQUENCE [LARGE SCALE GENOMIC DNA]</scope>
    <source>
        <strain evidence="1 2">NIES-37</strain>
    </source>
</reference>
<dbReference type="RefSeq" id="WP_096579089.1">
    <property type="nucleotide sequence ID" value="NZ_CAWNJS010000001.1"/>
</dbReference>
<dbReference type="Proteomes" id="UP000218785">
    <property type="component" value="Chromosome"/>
</dbReference>
<dbReference type="KEGG" id="ttq:NIES37_42960"/>
<organism evidence="1 2">
    <name type="scientific">Tolypothrix tenuis PCC 7101</name>
    <dbReference type="NCBI Taxonomy" id="231146"/>
    <lineage>
        <taxon>Bacteria</taxon>
        <taxon>Bacillati</taxon>
        <taxon>Cyanobacteriota</taxon>
        <taxon>Cyanophyceae</taxon>
        <taxon>Nostocales</taxon>
        <taxon>Tolypothrichaceae</taxon>
        <taxon>Tolypothrix</taxon>
    </lineage>
</organism>
<evidence type="ECO:0000313" key="2">
    <source>
        <dbReference type="Proteomes" id="UP000218785"/>
    </source>
</evidence>
<dbReference type="EMBL" id="AP018248">
    <property type="protein sequence ID" value="BAZ00307.1"/>
    <property type="molecule type" value="Genomic_DNA"/>
</dbReference>